<evidence type="ECO:0000313" key="1">
    <source>
        <dbReference type="EMBL" id="KKC32374.1"/>
    </source>
</evidence>
<name>A0A0F5PX14_9HYPH</name>
<sequence>MFQYDGRITRTGEGRFLDMQILAFDHDGIGGYEVAAGKDYEVARHQASGVDLDQTAAPQRLMARRCSKACTVRERWLGRCEQGEEWIFCLTAASMAANRRDHFPREESRRCGGVLILGFLVLAKSCRGLPIRA</sequence>
<dbReference type="RefSeq" id="WP_046171589.1">
    <property type="nucleotide sequence ID" value="NZ_LAPV01000134.1"/>
</dbReference>
<keyword evidence="3" id="KW-1185">Reference proteome</keyword>
<dbReference type="Proteomes" id="UP000033519">
    <property type="component" value="Unassembled WGS sequence"/>
</dbReference>
<dbReference type="PATRIC" id="fig|728005.3.peg.926"/>
<dbReference type="Proteomes" id="UP000182258">
    <property type="component" value="Unassembled WGS sequence"/>
</dbReference>
<organism evidence="2 4">
    <name type="scientific">Devosia psychrophila</name>
    <dbReference type="NCBI Taxonomy" id="728005"/>
    <lineage>
        <taxon>Bacteria</taxon>
        <taxon>Pseudomonadati</taxon>
        <taxon>Pseudomonadota</taxon>
        <taxon>Alphaproteobacteria</taxon>
        <taxon>Hyphomicrobiales</taxon>
        <taxon>Devosiaceae</taxon>
        <taxon>Devosia</taxon>
    </lineage>
</organism>
<dbReference type="EMBL" id="LAPV01000134">
    <property type="protein sequence ID" value="KKC32374.1"/>
    <property type="molecule type" value="Genomic_DNA"/>
</dbReference>
<dbReference type="AlphaFoldDB" id="A0A0F5PX14"/>
<dbReference type="EMBL" id="FOMB01000002">
    <property type="protein sequence ID" value="SFC15631.1"/>
    <property type="molecule type" value="Genomic_DNA"/>
</dbReference>
<evidence type="ECO:0000313" key="4">
    <source>
        <dbReference type="Proteomes" id="UP000182258"/>
    </source>
</evidence>
<reference evidence="2 4" key="2">
    <citation type="submission" date="2016-10" db="EMBL/GenBank/DDBJ databases">
        <authorList>
            <person name="de Groot N.N."/>
        </authorList>
    </citation>
    <scope>NUCLEOTIDE SEQUENCE [LARGE SCALE GENOMIC DNA]</scope>
    <source>
        <strain evidence="2 4">CGMCC 1.10210</strain>
    </source>
</reference>
<gene>
    <name evidence="2" type="ORF">SAMN04488059_102319</name>
    <name evidence="1" type="ORF">WH91_13775</name>
</gene>
<accession>A0A0F5PX14</accession>
<reference evidence="1 3" key="1">
    <citation type="submission" date="2015-03" db="EMBL/GenBank/DDBJ databases">
        <authorList>
            <person name="Lepp D."/>
            <person name="Hassan Y.I."/>
            <person name="Li X.-Z."/>
            <person name="Zhou T."/>
        </authorList>
    </citation>
    <scope>NUCLEOTIDE SEQUENCE [LARGE SCALE GENOMIC DNA]</scope>
    <source>
        <strain evidence="1 3">Cr7-05</strain>
    </source>
</reference>
<evidence type="ECO:0000313" key="3">
    <source>
        <dbReference type="Proteomes" id="UP000033519"/>
    </source>
</evidence>
<proteinExistence type="predicted"/>
<protein>
    <submittedName>
        <fullName evidence="2">Uncharacterized protein</fullName>
    </submittedName>
</protein>
<evidence type="ECO:0000313" key="2">
    <source>
        <dbReference type="EMBL" id="SFC15631.1"/>
    </source>
</evidence>